<organism evidence="2 3">
    <name type="scientific">Penicillium digitatum</name>
    <name type="common">Green mold</name>
    <dbReference type="NCBI Taxonomy" id="36651"/>
    <lineage>
        <taxon>Eukaryota</taxon>
        <taxon>Fungi</taxon>
        <taxon>Dikarya</taxon>
        <taxon>Ascomycota</taxon>
        <taxon>Pezizomycotina</taxon>
        <taxon>Eurotiomycetes</taxon>
        <taxon>Eurotiomycetidae</taxon>
        <taxon>Eurotiales</taxon>
        <taxon>Aspergillaceae</taxon>
        <taxon>Penicillium</taxon>
    </lineage>
</organism>
<dbReference type="Proteomes" id="UP000595662">
    <property type="component" value="Chromosome 5"/>
</dbReference>
<dbReference type="KEGG" id="pdp:PDIP_06470"/>
<dbReference type="EMBL" id="CP060778">
    <property type="protein sequence ID" value="QQK46664.1"/>
    <property type="molecule type" value="Genomic_DNA"/>
</dbReference>
<name>A0A7T6XSL2_PENDI</name>
<gene>
    <name evidence="2" type="ORF">Pdw03_1562</name>
</gene>
<feature type="coiled-coil region" evidence="1">
    <location>
        <begin position="339"/>
        <end position="366"/>
    </location>
</feature>
<dbReference type="PANTHER" id="PTHR40788:SF1">
    <property type="entry name" value="IPA PROTEIN"/>
    <property type="match status" value="1"/>
</dbReference>
<proteinExistence type="predicted"/>
<accession>A0A7T6XSL2</accession>
<reference evidence="2 3" key="1">
    <citation type="submission" date="2020-08" db="EMBL/GenBank/DDBJ databases">
        <title>The completed genome sequence of the pathogenic ascomycete fungus Penicillium digitatum.</title>
        <authorList>
            <person name="Wang M."/>
        </authorList>
    </citation>
    <scope>NUCLEOTIDE SEQUENCE [LARGE SCALE GENOMIC DNA]</scope>
    <source>
        <strain evidence="2 3">PdW03</strain>
    </source>
</reference>
<evidence type="ECO:0000256" key="1">
    <source>
        <dbReference type="SAM" id="Coils"/>
    </source>
</evidence>
<keyword evidence="1" id="KW-0175">Coiled coil</keyword>
<dbReference type="RefSeq" id="XP_014538660.1">
    <property type="nucleotide sequence ID" value="XM_014683174.1"/>
</dbReference>
<dbReference type="OMA" id="NICHLEF"/>
<dbReference type="PANTHER" id="PTHR40788">
    <property type="entry name" value="CLR5 DOMAIN-CONTAINING PROTEIN-RELATED"/>
    <property type="match status" value="1"/>
</dbReference>
<evidence type="ECO:0000313" key="3">
    <source>
        <dbReference type="Proteomes" id="UP000595662"/>
    </source>
</evidence>
<dbReference type="GeneID" id="26228970"/>
<dbReference type="AlphaFoldDB" id="A0A7T6XSL2"/>
<dbReference type="VEuPathDB" id="FungiDB:PDIP_06470"/>
<protein>
    <submittedName>
        <fullName evidence="2">Putative L-asparaginase 3</fullName>
    </submittedName>
</protein>
<sequence length="372" mass="41809">MYATSYQLMAKEAVAVFEAATRARVCVPQSVGELIMQRQIYTLQTLNILIDDILEQGSQTRVQKAPAKKKKTSDDGAAIVLSKLSLRAPRNKLTLSDLVASARDHRDTLEEYLVLLSTEPVVLAHAVNIWFFSRPELVPDEKGRRLPVPIDKHISAAVFEVIHISIQGAAIWKYIASILELLEKSAEDRACRPILLQDISNICHLEFTRAQTLFKRHVQSATGSKWFKRTSNTYDSAGNPHVAMKGNPEDFTVSDPQIHYISRLCQSKLTVSTAAIWIKKLSELHETHPRERERLEDREADSLGDLAIIVGFIQDLSSVIPIPSFSNNNNNNNNNNSRGQKFASKLQEVESELNQAKDQLDLLDLLFPSIIF</sequence>
<evidence type="ECO:0000313" key="2">
    <source>
        <dbReference type="EMBL" id="QQK46664.1"/>
    </source>
</evidence>